<proteinExistence type="predicted"/>
<name>A0A9N8ZEF9_9GLOM</name>
<comment type="caution">
    <text evidence="2">The sequence shown here is derived from an EMBL/GenBank/DDBJ whole genome shotgun (WGS) entry which is preliminary data.</text>
</comment>
<protein>
    <submittedName>
        <fullName evidence="2">5236_t:CDS:1</fullName>
    </submittedName>
</protein>
<dbReference type="AlphaFoldDB" id="A0A9N8ZEF9"/>
<organism evidence="2 3">
    <name type="scientific">Funneliformis caledonium</name>
    <dbReference type="NCBI Taxonomy" id="1117310"/>
    <lineage>
        <taxon>Eukaryota</taxon>
        <taxon>Fungi</taxon>
        <taxon>Fungi incertae sedis</taxon>
        <taxon>Mucoromycota</taxon>
        <taxon>Glomeromycotina</taxon>
        <taxon>Glomeromycetes</taxon>
        <taxon>Glomerales</taxon>
        <taxon>Glomeraceae</taxon>
        <taxon>Funneliformis</taxon>
    </lineage>
</organism>
<feature type="region of interest" description="Disordered" evidence="1">
    <location>
        <begin position="1"/>
        <end position="55"/>
    </location>
</feature>
<evidence type="ECO:0000313" key="3">
    <source>
        <dbReference type="Proteomes" id="UP000789570"/>
    </source>
</evidence>
<keyword evidence="3" id="KW-1185">Reference proteome</keyword>
<accession>A0A9N8ZEF9</accession>
<dbReference type="Proteomes" id="UP000789570">
    <property type="component" value="Unassembled WGS sequence"/>
</dbReference>
<reference evidence="2" key="1">
    <citation type="submission" date="2021-06" db="EMBL/GenBank/DDBJ databases">
        <authorList>
            <person name="Kallberg Y."/>
            <person name="Tangrot J."/>
            <person name="Rosling A."/>
        </authorList>
    </citation>
    <scope>NUCLEOTIDE SEQUENCE</scope>
    <source>
        <strain evidence="2">UK204</strain>
    </source>
</reference>
<dbReference type="EMBL" id="CAJVPQ010000466">
    <property type="protein sequence ID" value="CAG8483897.1"/>
    <property type="molecule type" value="Genomic_DNA"/>
</dbReference>
<gene>
    <name evidence="2" type="ORF">FCALED_LOCUS2855</name>
</gene>
<dbReference type="OrthoDB" id="2428639at2759"/>
<sequence length="93" mass="10975">MSTEEESKASIAFEIEFKKNPNAPFPEHYKKRLEEESQRTEEHRRLSDTQKSESLAKLRENLVNAEARREEVQKEKLGKIAKHHEEVDNISKK</sequence>
<feature type="compositionally biased region" description="Basic and acidic residues" evidence="1">
    <location>
        <begin position="32"/>
        <end position="55"/>
    </location>
</feature>
<evidence type="ECO:0000256" key="1">
    <source>
        <dbReference type="SAM" id="MobiDB-lite"/>
    </source>
</evidence>
<evidence type="ECO:0000313" key="2">
    <source>
        <dbReference type="EMBL" id="CAG8483897.1"/>
    </source>
</evidence>